<dbReference type="InterPro" id="IPR050275">
    <property type="entry name" value="PGM_Phosphatase"/>
</dbReference>
<accession>A0ABY3PI41</accession>
<gene>
    <name evidence="1" type="ORF">ISF26_16185</name>
</gene>
<dbReference type="SUPFAM" id="SSF53254">
    <property type="entry name" value="Phosphoglycerate mutase-like"/>
    <property type="match status" value="1"/>
</dbReference>
<sequence>MTIVYLVRHGQTVLSEKGQFCGRTDPDLSAGGAQNVRALAGWLAGESLPAQVFTSPLLRARQTARLLEAAWPPPAIEPRLRESDFGDWEGLDGDELQAHDPAGFAAWIADPVGFRPPGGESVGELCERVAEFFQEALERFADQTIAAVCHGGPIRAMVLAGLGLPLECFWHFNPPWASVSRLEVRGPVRQLRYFGQRG</sequence>
<dbReference type="EMBL" id="CP063845">
    <property type="protein sequence ID" value="UFP93331.1"/>
    <property type="molecule type" value="Genomic_DNA"/>
</dbReference>
<keyword evidence="2" id="KW-1185">Reference proteome</keyword>
<dbReference type="InterPro" id="IPR013078">
    <property type="entry name" value="His_Pase_superF_clade-1"/>
</dbReference>
<evidence type="ECO:0000313" key="2">
    <source>
        <dbReference type="Proteomes" id="UP001054846"/>
    </source>
</evidence>
<dbReference type="InterPro" id="IPR029033">
    <property type="entry name" value="His_PPase_superfam"/>
</dbReference>
<dbReference type="Gene3D" id="3.40.50.1240">
    <property type="entry name" value="Phosphoglycerate mutase-like"/>
    <property type="match status" value="1"/>
</dbReference>
<protein>
    <submittedName>
        <fullName evidence="1">Histidine phosphatase family protein</fullName>
    </submittedName>
</protein>
<dbReference type="PANTHER" id="PTHR48100:SF1">
    <property type="entry name" value="HISTIDINE PHOSPHATASE FAMILY PROTEIN-RELATED"/>
    <property type="match status" value="1"/>
</dbReference>
<dbReference type="SMART" id="SM00855">
    <property type="entry name" value="PGAM"/>
    <property type="match status" value="1"/>
</dbReference>
<dbReference type="PANTHER" id="PTHR48100">
    <property type="entry name" value="BROAD-SPECIFICITY PHOSPHATASE YOR283W-RELATED"/>
    <property type="match status" value="1"/>
</dbReference>
<proteinExistence type="predicted"/>
<dbReference type="Proteomes" id="UP001054846">
    <property type="component" value="Chromosome"/>
</dbReference>
<organism evidence="1 2">
    <name type="scientific">Gloeobacter morelensis MG652769</name>
    <dbReference type="NCBI Taxonomy" id="2781736"/>
    <lineage>
        <taxon>Bacteria</taxon>
        <taxon>Bacillati</taxon>
        <taxon>Cyanobacteriota</taxon>
        <taxon>Cyanophyceae</taxon>
        <taxon>Gloeobacterales</taxon>
        <taxon>Gloeobacteraceae</taxon>
        <taxon>Gloeobacter</taxon>
        <taxon>Gloeobacter morelensis</taxon>
    </lineage>
</organism>
<dbReference type="Pfam" id="PF00300">
    <property type="entry name" value="His_Phos_1"/>
    <property type="match status" value="1"/>
</dbReference>
<name>A0ABY3PI41_9CYAN</name>
<evidence type="ECO:0000313" key="1">
    <source>
        <dbReference type="EMBL" id="UFP93331.1"/>
    </source>
</evidence>
<dbReference type="RefSeq" id="WP_230840330.1">
    <property type="nucleotide sequence ID" value="NZ_CP063845.1"/>
</dbReference>
<dbReference type="CDD" id="cd07067">
    <property type="entry name" value="HP_PGM_like"/>
    <property type="match status" value="1"/>
</dbReference>
<reference evidence="1 2" key="1">
    <citation type="journal article" date="2021" name="Genome Biol. Evol.">
        <title>Complete Genome Sequencing of a Novel Gloeobacter Species from a Waterfall Cave in Mexico.</title>
        <authorList>
            <person name="Saw J.H."/>
            <person name="Cardona T."/>
            <person name="Montejano G."/>
        </authorList>
    </citation>
    <scope>NUCLEOTIDE SEQUENCE [LARGE SCALE GENOMIC DNA]</scope>
    <source>
        <strain evidence="1">MG652769</strain>
    </source>
</reference>